<dbReference type="RefSeq" id="WP_265557535.1">
    <property type="nucleotide sequence ID" value="NZ_CP092471.1"/>
</dbReference>
<evidence type="ECO:0000313" key="3">
    <source>
        <dbReference type="EMBL" id="UVI38370.1"/>
    </source>
</evidence>
<dbReference type="PROSITE" id="PS50994">
    <property type="entry name" value="INTEGRASE"/>
    <property type="match status" value="1"/>
</dbReference>
<dbReference type="Proteomes" id="UP001065265">
    <property type="component" value="Chromosome"/>
</dbReference>
<feature type="region of interest" description="Disordered" evidence="1">
    <location>
        <begin position="679"/>
        <end position="737"/>
    </location>
</feature>
<dbReference type="InterPro" id="IPR012337">
    <property type="entry name" value="RNaseH-like_sf"/>
</dbReference>
<keyword evidence="4" id="KW-1185">Reference proteome</keyword>
<protein>
    <submittedName>
        <fullName evidence="3">DDE-type integrase/transposase/recombinase</fullName>
    </submittedName>
</protein>
<dbReference type="InterPro" id="IPR036397">
    <property type="entry name" value="RNaseH_sf"/>
</dbReference>
<dbReference type="EMBL" id="CP092471">
    <property type="protein sequence ID" value="UVI38370.1"/>
    <property type="molecule type" value="Genomic_DNA"/>
</dbReference>
<organism evidence="3 4">
    <name type="scientific">Qipengyuania spongiae</name>
    <dbReference type="NCBI Taxonomy" id="2909673"/>
    <lineage>
        <taxon>Bacteria</taxon>
        <taxon>Pseudomonadati</taxon>
        <taxon>Pseudomonadota</taxon>
        <taxon>Alphaproteobacteria</taxon>
        <taxon>Sphingomonadales</taxon>
        <taxon>Erythrobacteraceae</taxon>
        <taxon>Qipengyuania</taxon>
    </lineage>
</organism>
<sequence length="737" mass="82039">MKKNTINGAIGATFITPDRQKLHIERELGDGLLNVLELPSGSVHRVEDPTTGELILPDTHWLENGLADGSLRLYADEKGVIASERKLARVFDRDEILKLDPYAEARLTVMLGLIEKGIEGSEPNLGAMIRDIWTEELQAKFGDAPEIATVRSWFGRCQGATVTLPDMMSMSGRVPRANRLDPAVEDIIDAARSRFWKNRGWKIIDVHAEVSVEISQENLRRAAAGQPNLPVPGKETVRRRVNEMLCRENYAEKYGEAAARRKFDGTGKGISAYKILQIGLMDDTVVDLVTVLDMDRGFVAGRPYLTVLMDVHSRCVVAMTVSFQPPTVAKAAECVRTAMSCLKEGNRPKIGIRPEWLRQHPALATLNGKFAKIVTDNGVNYVTPGFTEMMLDLGIVHELAPVRSPRHKAMVERFFRSFNTFLIDKLPGATLDPSMMRKFGIDPSTEACLALSELRELISQFLRLYHITHHSGIDAVPLQKWAASAAIHGRDMILDKQAIDIVTGITVHRKRITAGGGVRMFDMVWKGENLRIAIDKLAASEPHRSRLDATAAATTKVKYDPDNLLRVHIFVGDEWLEVENTQPDYADGLSLWQHRQIKDWAKRESLKFTSEADRLAARHTLNLAIRAAFPSMDARERRAAARLAGSTARTDQPIEVEFAEAEPRHDGMGPIIEQDVPANEREDALRPMSRPGKVPLDNDEEDGAETQGGDDLQASPSHSSLLEPSPPNDDDDDEEYM</sequence>
<dbReference type="SUPFAM" id="SSF53098">
    <property type="entry name" value="Ribonuclease H-like"/>
    <property type="match status" value="1"/>
</dbReference>
<name>A0ABY5SUX8_9SPHN</name>
<proteinExistence type="predicted"/>
<feature type="domain" description="Integrase catalytic" evidence="2">
    <location>
        <begin position="270"/>
        <end position="485"/>
    </location>
</feature>
<reference evidence="3" key="1">
    <citation type="submission" date="2022-02" db="EMBL/GenBank/DDBJ databases">
        <title>Qipengyuania spongiae sp. nov., isolated from marine sponge.</title>
        <authorList>
            <person name="Li Z."/>
            <person name="Zhang M."/>
        </authorList>
    </citation>
    <scope>NUCLEOTIDE SEQUENCE</scope>
    <source>
        <strain evidence="3">PHS-Z21</strain>
    </source>
</reference>
<evidence type="ECO:0000256" key="1">
    <source>
        <dbReference type="SAM" id="MobiDB-lite"/>
    </source>
</evidence>
<dbReference type="InterPro" id="IPR001584">
    <property type="entry name" value="Integrase_cat-core"/>
</dbReference>
<gene>
    <name evidence="3" type="ORF">L1F33_08855</name>
</gene>
<accession>A0ABY5SUX8</accession>
<evidence type="ECO:0000259" key="2">
    <source>
        <dbReference type="PROSITE" id="PS50994"/>
    </source>
</evidence>
<dbReference type="Gene3D" id="3.30.420.10">
    <property type="entry name" value="Ribonuclease H-like superfamily/Ribonuclease H"/>
    <property type="match status" value="1"/>
</dbReference>
<feature type="compositionally biased region" description="Acidic residues" evidence="1">
    <location>
        <begin position="728"/>
        <end position="737"/>
    </location>
</feature>
<evidence type="ECO:0000313" key="4">
    <source>
        <dbReference type="Proteomes" id="UP001065265"/>
    </source>
</evidence>